<dbReference type="AlphaFoldDB" id="A0A0M2KHT6"/>
<gene>
    <name evidence="1" type="ORF">AV903_18460</name>
    <name evidence="2" type="ORF">SY86_17450</name>
</gene>
<dbReference type="Proteomes" id="UP000264980">
    <property type="component" value="Chromosome"/>
</dbReference>
<keyword evidence="3" id="KW-1185">Reference proteome</keyword>
<dbReference type="EMBL" id="CP013970">
    <property type="protein sequence ID" value="AXF77569.1"/>
    <property type="molecule type" value="Genomic_DNA"/>
</dbReference>
<name>A0A0M2KHT6_9GAMM</name>
<protein>
    <submittedName>
        <fullName evidence="2">Uncharacterized protein</fullName>
    </submittedName>
</protein>
<proteinExistence type="predicted"/>
<evidence type="ECO:0000313" key="1">
    <source>
        <dbReference type="EMBL" id="AXF77569.1"/>
    </source>
</evidence>
<dbReference type="PATRIC" id="fig|65700.7.peg.4367"/>
<dbReference type="Proteomes" id="UP000033924">
    <property type="component" value="Unassembled WGS sequence"/>
</dbReference>
<dbReference type="EMBL" id="JXNU01000003">
    <property type="protein sequence ID" value="KKF36808.1"/>
    <property type="molecule type" value="Genomic_DNA"/>
</dbReference>
<evidence type="ECO:0000313" key="4">
    <source>
        <dbReference type="Proteomes" id="UP000264980"/>
    </source>
</evidence>
<accession>A0A0M2KHT6</accession>
<organism evidence="2 3">
    <name type="scientific">Erwinia tracheiphila</name>
    <dbReference type="NCBI Taxonomy" id="65700"/>
    <lineage>
        <taxon>Bacteria</taxon>
        <taxon>Pseudomonadati</taxon>
        <taxon>Pseudomonadota</taxon>
        <taxon>Gammaproteobacteria</taxon>
        <taxon>Enterobacterales</taxon>
        <taxon>Erwiniaceae</taxon>
        <taxon>Erwinia</taxon>
    </lineage>
</organism>
<reference evidence="1 4" key="2">
    <citation type="submission" date="2016-01" db="EMBL/GenBank/DDBJ databases">
        <authorList>
            <person name="Oliw E.H."/>
        </authorList>
    </citation>
    <scope>NUCLEOTIDE SEQUENCE [LARGE SCALE GENOMIC DNA]</scope>
    <source>
        <strain evidence="1 4">MDcuke</strain>
    </source>
</reference>
<evidence type="ECO:0000313" key="3">
    <source>
        <dbReference type="Proteomes" id="UP000033924"/>
    </source>
</evidence>
<reference evidence="2 3" key="1">
    <citation type="submission" date="2015-01" db="EMBL/GenBank/DDBJ databases">
        <title>Erwinia tracheiphila.</title>
        <authorList>
            <person name="Shapiro L.R."/>
        </authorList>
    </citation>
    <scope>NUCLEOTIDE SEQUENCE [LARGE SCALE GENOMIC DNA]</scope>
    <source>
        <strain evidence="2 3">BuffGH</strain>
    </source>
</reference>
<sequence length="79" mass="8857">MHASASKNLPVVALRCGKTTKRTLLAHQIRKISENNAQEITTRKAVTRRKNKIGERKRNAATFIKNLVGHRPDSPSNVQ</sequence>
<evidence type="ECO:0000313" key="2">
    <source>
        <dbReference type="EMBL" id="KKF36808.1"/>
    </source>
</evidence>